<dbReference type="EMBL" id="JBHUOM010000006">
    <property type="protein sequence ID" value="MFD2934778.1"/>
    <property type="molecule type" value="Genomic_DNA"/>
</dbReference>
<dbReference type="Gene3D" id="3.40.50.720">
    <property type="entry name" value="NAD(P)-binding Rossmann-like Domain"/>
    <property type="match status" value="1"/>
</dbReference>
<reference evidence="2" key="1">
    <citation type="journal article" date="2019" name="Int. J. Syst. Evol. Microbiol.">
        <title>The Global Catalogue of Microorganisms (GCM) 10K type strain sequencing project: providing services to taxonomists for standard genome sequencing and annotation.</title>
        <authorList>
            <consortium name="The Broad Institute Genomics Platform"/>
            <consortium name="The Broad Institute Genome Sequencing Center for Infectious Disease"/>
            <person name="Wu L."/>
            <person name="Ma J."/>
        </authorList>
    </citation>
    <scope>NUCLEOTIDE SEQUENCE [LARGE SCALE GENOMIC DNA]</scope>
    <source>
        <strain evidence="2">KCTC 52490</strain>
    </source>
</reference>
<dbReference type="RefSeq" id="WP_381501424.1">
    <property type="nucleotide sequence ID" value="NZ_JBHUOM010000006.1"/>
</dbReference>
<dbReference type="Proteomes" id="UP001597512">
    <property type="component" value="Unassembled WGS sequence"/>
</dbReference>
<evidence type="ECO:0000313" key="2">
    <source>
        <dbReference type="Proteomes" id="UP001597512"/>
    </source>
</evidence>
<dbReference type="SUPFAM" id="SSF51735">
    <property type="entry name" value="NAD(P)-binding Rossmann-fold domains"/>
    <property type="match status" value="1"/>
</dbReference>
<evidence type="ECO:0008006" key="3">
    <source>
        <dbReference type="Google" id="ProtNLM"/>
    </source>
</evidence>
<name>A0ABW6AKZ1_9BACT</name>
<keyword evidence="2" id="KW-1185">Reference proteome</keyword>
<accession>A0ABW6AKZ1</accession>
<organism evidence="1 2">
    <name type="scientific">Spirosoma flavum</name>
    <dbReference type="NCBI Taxonomy" id="2048557"/>
    <lineage>
        <taxon>Bacteria</taxon>
        <taxon>Pseudomonadati</taxon>
        <taxon>Bacteroidota</taxon>
        <taxon>Cytophagia</taxon>
        <taxon>Cytophagales</taxon>
        <taxon>Cytophagaceae</taxon>
        <taxon>Spirosoma</taxon>
    </lineage>
</organism>
<dbReference type="InterPro" id="IPR036291">
    <property type="entry name" value="NAD(P)-bd_dom_sf"/>
</dbReference>
<evidence type="ECO:0000313" key="1">
    <source>
        <dbReference type="EMBL" id="MFD2934778.1"/>
    </source>
</evidence>
<proteinExistence type="predicted"/>
<sequence>MKTESFPGTALITGASGCIGYKLARLFAIDKINLILVARQTD</sequence>
<protein>
    <recommendedName>
        <fullName evidence="3">SDR family NAD(P)-dependent oxidoreductase</fullName>
    </recommendedName>
</protein>
<dbReference type="PROSITE" id="PS51257">
    <property type="entry name" value="PROKAR_LIPOPROTEIN"/>
    <property type="match status" value="1"/>
</dbReference>
<comment type="caution">
    <text evidence="1">The sequence shown here is derived from an EMBL/GenBank/DDBJ whole genome shotgun (WGS) entry which is preliminary data.</text>
</comment>
<gene>
    <name evidence="1" type="ORF">ACFS25_13370</name>
</gene>